<accession>A0ABS1INV4</accession>
<reference evidence="2 3" key="1">
    <citation type="submission" date="2020-11" db="EMBL/GenBank/DDBJ databases">
        <title>Insectihabitans protaetiae gen. nov. sp. nov. and Insectihabitans allomyrinae sp. nov., isolated from larvae of Protaetia brevitarsis seulensis and Allomyrina dichotoma, respectively.</title>
        <authorList>
            <person name="Lee S.D."/>
            <person name="Byeon Y.-S."/>
            <person name="Kim S.-M."/>
            <person name="Yang H.L."/>
            <person name="Kim I.S."/>
        </authorList>
    </citation>
    <scope>NUCLEOTIDE SEQUENCE [LARGE SCALE GENOMIC DNA]</scope>
    <source>
        <strain evidence="2 3">BWR-B9</strain>
    </source>
</reference>
<proteinExistence type="predicted"/>
<organism evidence="2 3">
    <name type="scientific">Limnobaculum allomyrinae</name>
    <dbReference type="NCBI Taxonomy" id="2791986"/>
    <lineage>
        <taxon>Bacteria</taxon>
        <taxon>Pseudomonadati</taxon>
        <taxon>Pseudomonadota</taxon>
        <taxon>Gammaproteobacteria</taxon>
        <taxon>Enterobacterales</taxon>
        <taxon>Budviciaceae</taxon>
        <taxon>Limnobaculum</taxon>
    </lineage>
</organism>
<name>A0ABS1INV4_9GAMM</name>
<gene>
    <name evidence="2" type="ORF">I2494_06790</name>
</gene>
<protein>
    <submittedName>
        <fullName evidence="2">DUF927 domain-containing protein</fullName>
    </submittedName>
</protein>
<dbReference type="EMBL" id="JADRCR010000002">
    <property type="protein sequence ID" value="MBK5143428.1"/>
    <property type="molecule type" value="Genomic_DNA"/>
</dbReference>
<dbReference type="InterPro" id="IPR009270">
    <property type="entry name" value="DUF927"/>
</dbReference>
<evidence type="ECO:0000313" key="3">
    <source>
        <dbReference type="Proteomes" id="UP001296921"/>
    </source>
</evidence>
<keyword evidence="3" id="KW-1185">Reference proteome</keyword>
<dbReference type="Pfam" id="PF06048">
    <property type="entry name" value="DUF927"/>
    <property type="match status" value="1"/>
</dbReference>
<comment type="caution">
    <text evidence="2">The sequence shown here is derived from an EMBL/GenBank/DDBJ whole genome shotgun (WGS) entry which is preliminary data.</text>
</comment>
<dbReference type="Proteomes" id="UP001296921">
    <property type="component" value="Unassembled WGS sequence"/>
</dbReference>
<dbReference type="PROSITE" id="PS00018">
    <property type="entry name" value="EF_HAND_1"/>
    <property type="match status" value="1"/>
</dbReference>
<evidence type="ECO:0000313" key="2">
    <source>
        <dbReference type="EMBL" id="MBK5143428.1"/>
    </source>
</evidence>
<feature type="domain" description="DUF927" evidence="1">
    <location>
        <begin position="20"/>
        <end position="258"/>
    </location>
</feature>
<evidence type="ECO:0000259" key="1">
    <source>
        <dbReference type="Pfam" id="PF06048"/>
    </source>
</evidence>
<dbReference type="RefSeq" id="WP_218466329.1">
    <property type="nucleotide sequence ID" value="NZ_JADRCR010000002.1"/>
</dbReference>
<sequence length="544" mass="60611">MKKFKPVVKLLARSVMKSSADESFLLIEYFSLDLGMTKLIIHTNLLDKPREFFSLLISKGFPANVAKNVRKQLIDKLCEHCDNTFILTKKPGFIGDSYISPCGKIWGSDDKYGPIIQPEYQNNLPAVSKKDSLQNWQDNLAVYAIYSSRLMLGLCSAFSAFLLKDSGIESGGFHFFGMSSVGKSTVLLFSASAYGSPEYVNTMKFTDKAGQELAQAHNDALLCLDELKLADSNPKKAAEKTQGVTYVLASGRGTKYSKNYEKQRGSDEWRVIFLSAGERSLKQHAADGGISRLEGEEARAIDIPADTGSGHGIFETIPMEVGSSSELVQNIAVLCNQYHGTAQYAFLKKYVSQRKANPEKMKQYLNQRIEFFLKMHNVDKNNGVEIRTAKRFALAYAAGALASKYKVLPFDKKDIMKGISRCYQDACAYLDEGDIKPVPKVVRIPDKLLHLLSTVDVVDLDKDKSLSSDEIDELAVFKKKIDGVSVLALKSDVLKEIEPNRLQRRLLLEHLAAQGMLLRDATGKNTRAVRKGVGRRYCFVKKCI</sequence>
<dbReference type="InterPro" id="IPR018247">
    <property type="entry name" value="EF_Hand_1_Ca_BS"/>
</dbReference>